<dbReference type="EMBL" id="JACGLT010000042">
    <property type="protein sequence ID" value="MBA6154891.1"/>
    <property type="molecule type" value="Genomic_DNA"/>
</dbReference>
<gene>
    <name evidence="2" type="ORF">H3Z82_19410</name>
</gene>
<comment type="caution">
    <text evidence="2">The sequence shown here is derived from an EMBL/GenBank/DDBJ whole genome shotgun (WGS) entry which is preliminary data.</text>
</comment>
<evidence type="ECO:0000313" key="2">
    <source>
        <dbReference type="EMBL" id="MBA6154891.1"/>
    </source>
</evidence>
<sequence length="224" mass="26272">MLASDFPTENPRPQKRNFLYTKTLSHIQKKHCAELKKYKSDFNIDGIGRFRFYSGIIVGIGYSIVLTFLFQMLSKTNNIVVAMNDGNWDNLINSKLDFYYTLFFGLLSVSLGFCFTTYLWMSKPNSEKRNITRKLRFAQTNSIFVFGVIMLVLTRFFTIYMGFNYDRFYLNLKEYFGFLAFLLPLFIFLYNWTLISKIYQSKKILLISLLIFGILGLTLSGIRT</sequence>
<feature type="transmembrane region" description="Helical" evidence="1">
    <location>
        <begin position="142"/>
        <end position="163"/>
    </location>
</feature>
<proteinExistence type="predicted"/>
<evidence type="ECO:0000313" key="3">
    <source>
        <dbReference type="Proteomes" id="UP000541857"/>
    </source>
</evidence>
<feature type="transmembrane region" description="Helical" evidence="1">
    <location>
        <begin position="175"/>
        <end position="192"/>
    </location>
</feature>
<keyword evidence="1" id="KW-0812">Transmembrane</keyword>
<name>A0A7W2M8W2_9FLAO</name>
<dbReference type="AlphaFoldDB" id="A0A7W2M8W2"/>
<feature type="transmembrane region" description="Helical" evidence="1">
    <location>
        <begin position="98"/>
        <end position="121"/>
    </location>
</feature>
<feature type="transmembrane region" description="Helical" evidence="1">
    <location>
        <begin position="52"/>
        <end position="73"/>
    </location>
</feature>
<reference evidence="2 3" key="1">
    <citation type="submission" date="2020-07" db="EMBL/GenBank/DDBJ databases">
        <title>Bacterium isolated from marine sediment.</title>
        <authorList>
            <person name="Shang D."/>
        </authorList>
    </citation>
    <scope>NUCLEOTIDE SEQUENCE [LARGE SCALE GENOMIC DNA]</scope>
    <source>
        <strain evidence="2 3">F6074</strain>
    </source>
</reference>
<dbReference type="RefSeq" id="WP_182207112.1">
    <property type="nucleotide sequence ID" value="NZ_JACGLT010000042.1"/>
</dbReference>
<keyword evidence="1" id="KW-1133">Transmembrane helix</keyword>
<dbReference type="Proteomes" id="UP000541857">
    <property type="component" value="Unassembled WGS sequence"/>
</dbReference>
<keyword evidence="3" id="KW-1185">Reference proteome</keyword>
<evidence type="ECO:0000256" key="1">
    <source>
        <dbReference type="SAM" id="Phobius"/>
    </source>
</evidence>
<protein>
    <submittedName>
        <fullName evidence="2">Uncharacterized protein</fullName>
    </submittedName>
</protein>
<accession>A0A7W2M8W2</accession>
<feature type="transmembrane region" description="Helical" evidence="1">
    <location>
        <begin position="204"/>
        <end position="222"/>
    </location>
</feature>
<organism evidence="2 3">
    <name type="scientific">Gelidibacter maritimus</name>
    <dbReference type="NCBI Taxonomy" id="2761487"/>
    <lineage>
        <taxon>Bacteria</taxon>
        <taxon>Pseudomonadati</taxon>
        <taxon>Bacteroidota</taxon>
        <taxon>Flavobacteriia</taxon>
        <taxon>Flavobacteriales</taxon>
        <taxon>Flavobacteriaceae</taxon>
        <taxon>Gelidibacter</taxon>
    </lineage>
</organism>
<keyword evidence="1" id="KW-0472">Membrane</keyword>